<feature type="domain" description="RNA 2-O ribose methyltransferase substrate binding" evidence="7">
    <location>
        <begin position="6"/>
        <end position="82"/>
    </location>
</feature>
<feature type="binding site" evidence="6">
    <location>
        <position position="217"/>
    </location>
    <ligand>
        <name>S-adenosyl-L-methionine</name>
        <dbReference type="ChEBI" id="CHEBI:59789"/>
    </ligand>
</feature>
<dbReference type="CDD" id="cd18103">
    <property type="entry name" value="SpoU-like_RlmB"/>
    <property type="match status" value="1"/>
</dbReference>
<comment type="similarity">
    <text evidence="6">Belongs to the class IV-like SAM-binding methyltransferase superfamily. RNA methyltransferase TrmH family. RlmB subfamily.</text>
</comment>
<dbReference type="EMBL" id="FOCP01000003">
    <property type="protein sequence ID" value="SEM84972.1"/>
    <property type="molecule type" value="Genomic_DNA"/>
</dbReference>
<dbReference type="Gene3D" id="3.40.1280.10">
    <property type="match status" value="1"/>
</dbReference>
<dbReference type="InterPro" id="IPR029026">
    <property type="entry name" value="tRNA_m1G_MTases_N"/>
</dbReference>
<dbReference type="PANTHER" id="PTHR46429">
    <property type="entry name" value="23S RRNA (GUANOSINE-2'-O-)-METHYLTRANSFERASE RLMB"/>
    <property type="match status" value="1"/>
</dbReference>
<protein>
    <recommendedName>
        <fullName evidence="6">23S rRNA (guanosine-2'-O-)-methyltransferase RlmB</fullName>
        <ecNumber evidence="6">2.1.1.185</ecNumber>
    </recommendedName>
    <alternativeName>
        <fullName evidence="6">23S rRNA (guanosine2251 2'-O)-methyltransferase</fullName>
    </alternativeName>
    <alternativeName>
        <fullName evidence="6">23S rRNA Gm2251 2'-O-methyltransferase</fullName>
    </alternativeName>
</protein>
<dbReference type="InterPro" id="IPR001537">
    <property type="entry name" value="SpoU_MeTrfase"/>
</dbReference>
<dbReference type="Gene3D" id="3.30.1330.30">
    <property type="match status" value="1"/>
</dbReference>
<evidence type="ECO:0000256" key="5">
    <source>
        <dbReference type="ARBA" id="ARBA00022691"/>
    </source>
</evidence>
<evidence type="ECO:0000256" key="1">
    <source>
        <dbReference type="ARBA" id="ARBA00022490"/>
    </source>
</evidence>
<dbReference type="SUPFAM" id="SSF75217">
    <property type="entry name" value="alpha/beta knot"/>
    <property type="match status" value="1"/>
</dbReference>
<dbReference type="InterPro" id="IPR013123">
    <property type="entry name" value="SpoU_subst-bd"/>
</dbReference>
<comment type="subcellular location">
    <subcellularLocation>
        <location evidence="6">Cytoplasm</location>
    </subcellularLocation>
</comment>
<dbReference type="EC" id="2.1.1.185" evidence="6"/>
<keyword evidence="4 6" id="KW-0808">Transferase</keyword>
<dbReference type="FunFam" id="3.40.1280.10:FF:000008">
    <property type="entry name" value="Group 3 RNA methyltransferase TrmH"/>
    <property type="match status" value="1"/>
</dbReference>
<keyword evidence="3 6" id="KW-0489">Methyltransferase</keyword>
<dbReference type="NCBIfam" id="TIGR00186">
    <property type="entry name" value="rRNA_methyl_3"/>
    <property type="match status" value="1"/>
</dbReference>
<dbReference type="OrthoDB" id="9785673at2"/>
<accession>A0A1H8BQC9</accession>
<keyword evidence="2 6" id="KW-0698">rRNA processing</keyword>
<dbReference type="HAMAP" id="MF_01887">
    <property type="entry name" value="23SrRNA_methyltr_B"/>
    <property type="match status" value="1"/>
</dbReference>
<dbReference type="InterPro" id="IPR024915">
    <property type="entry name" value="23S_rRNA_MeTrfase_RlmB"/>
</dbReference>
<dbReference type="InterPro" id="IPR029028">
    <property type="entry name" value="Alpha/beta_knot_MTases"/>
</dbReference>
<organism evidence="8 9">
    <name type="scientific">Nitrosomonas marina</name>
    <dbReference type="NCBI Taxonomy" id="917"/>
    <lineage>
        <taxon>Bacteria</taxon>
        <taxon>Pseudomonadati</taxon>
        <taxon>Pseudomonadota</taxon>
        <taxon>Betaproteobacteria</taxon>
        <taxon>Nitrosomonadales</taxon>
        <taxon>Nitrosomonadaceae</taxon>
        <taxon>Nitrosomonas</taxon>
    </lineage>
</organism>
<dbReference type="SMART" id="SM00967">
    <property type="entry name" value="SpoU_sub_bind"/>
    <property type="match status" value="1"/>
</dbReference>
<evidence type="ECO:0000313" key="8">
    <source>
        <dbReference type="EMBL" id="SEM84972.1"/>
    </source>
</evidence>
<dbReference type="Proteomes" id="UP000199459">
    <property type="component" value="Unassembled WGS sequence"/>
</dbReference>
<keyword evidence="1 6" id="KW-0963">Cytoplasm</keyword>
<reference evidence="8 9" key="1">
    <citation type="submission" date="2016-10" db="EMBL/GenBank/DDBJ databases">
        <authorList>
            <person name="de Groot N.N."/>
        </authorList>
    </citation>
    <scope>NUCLEOTIDE SEQUENCE [LARGE SCALE GENOMIC DNA]</scope>
    <source>
        <strain evidence="8 9">Nm22</strain>
    </source>
</reference>
<comment type="function">
    <text evidence="6">Specifically methylates the ribose of guanosine 2251 in 23S rRNA.</text>
</comment>
<dbReference type="STRING" id="917.SAMN05216326_14116"/>
<dbReference type="SUPFAM" id="SSF55315">
    <property type="entry name" value="L30e-like"/>
    <property type="match status" value="1"/>
</dbReference>
<feature type="binding site" evidence="6">
    <location>
        <position position="197"/>
    </location>
    <ligand>
        <name>S-adenosyl-L-methionine</name>
        <dbReference type="ChEBI" id="CHEBI:59789"/>
    </ligand>
</feature>
<proteinExistence type="inferred from homology"/>
<evidence type="ECO:0000259" key="7">
    <source>
        <dbReference type="SMART" id="SM00967"/>
    </source>
</evidence>
<dbReference type="GO" id="GO:0070039">
    <property type="term" value="F:rRNA (guanosine-2'-O-)-methyltransferase activity"/>
    <property type="evidence" value="ECO:0007669"/>
    <property type="project" value="UniProtKB-UniRule"/>
</dbReference>
<evidence type="ECO:0000256" key="2">
    <source>
        <dbReference type="ARBA" id="ARBA00022552"/>
    </source>
</evidence>
<dbReference type="InterPro" id="IPR004441">
    <property type="entry name" value="rRNA_MeTrfase_TrmH"/>
</dbReference>
<dbReference type="GO" id="GO:0005829">
    <property type="term" value="C:cytosol"/>
    <property type="evidence" value="ECO:0007669"/>
    <property type="project" value="TreeGrafter"/>
</dbReference>
<evidence type="ECO:0000313" key="9">
    <source>
        <dbReference type="Proteomes" id="UP000199459"/>
    </source>
</evidence>
<sequence length="251" mass="27610">MSTTRIIFGFHAVISRLRQHPDSVREIYVDAGRNDQRIRNLASLAESRQVRLIFCEHDRLEKMAGGNRHHSVAAVVDQAILASNIDDVLDTLNGPARLLILDGIQDPHNLGACLRVADAFGVHAVIAPKDRAVGLTATVYQVSSGAADTVPYIPVTNLARTMRQIKARDIWIVGTADDAEHDLHDFSIHSSVAWVFGSEEKGMRRLTRETCDQLVRIPMQGGVESLNVSVSAGICLFETFRQHTGKINNGN</sequence>
<dbReference type="PANTHER" id="PTHR46429:SF1">
    <property type="entry name" value="23S RRNA (GUANOSINE-2'-O-)-METHYLTRANSFERASE RLMB"/>
    <property type="match status" value="1"/>
</dbReference>
<evidence type="ECO:0000256" key="6">
    <source>
        <dbReference type="HAMAP-Rule" id="MF_01887"/>
    </source>
</evidence>
<evidence type="ECO:0000256" key="4">
    <source>
        <dbReference type="ARBA" id="ARBA00022679"/>
    </source>
</evidence>
<comment type="catalytic activity">
    <reaction evidence="6">
        <text>guanosine(2251) in 23S rRNA + S-adenosyl-L-methionine = 2'-O-methylguanosine(2251) in 23S rRNA + S-adenosyl-L-homocysteine + H(+)</text>
        <dbReference type="Rhea" id="RHEA:24140"/>
        <dbReference type="Rhea" id="RHEA-COMP:10239"/>
        <dbReference type="Rhea" id="RHEA-COMP:10241"/>
        <dbReference type="ChEBI" id="CHEBI:15378"/>
        <dbReference type="ChEBI" id="CHEBI:57856"/>
        <dbReference type="ChEBI" id="CHEBI:59789"/>
        <dbReference type="ChEBI" id="CHEBI:74269"/>
        <dbReference type="ChEBI" id="CHEBI:74445"/>
        <dbReference type="EC" id="2.1.1.185"/>
    </reaction>
</comment>
<dbReference type="Pfam" id="PF00588">
    <property type="entry name" value="SpoU_methylase"/>
    <property type="match status" value="1"/>
</dbReference>
<feature type="binding site" evidence="6">
    <location>
        <position position="226"/>
    </location>
    <ligand>
        <name>S-adenosyl-L-methionine</name>
        <dbReference type="ChEBI" id="CHEBI:59789"/>
    </ligand>
</feature>
<dbReference type="Pfam" id="PF08032">
    <property type="entry name" value="SpoU_sub_bind"/>
    <property type="match status" value="1"/>
</dbReference>
<dbReference type="AlphaFoldDB" id="A0A1H8BQC9"/>
<evidence type="ECO:0000256" key="3">
    <source>
        <dbReference type="ARBA" id="ARBA00022603"/>
    </source>
</evidence>
<keyword evidence="5 6" id="KW-0949">S-adenosyl-L-methionine</keyword>
<dbReference type="GO" id="GO:0003723">
    <property type="term" value="F:RNA binding"/>
    <property type="evidence" value="ECO:0007669"/>
    <property type="project" value="InterPro"/>
</dbReference>
<dbReference type="InterPro" id="IPR029064">
    <property type="entry name" value="Ribosomal_eL30-like_sf"/>
</dbReference>
<gene>
    <name evidence="6" type="primary">rlmB</name>
    <name evidence="8" type="ORF">SAMN05216325_10349</name>
</gene>
<dbReference type="RefSeq" id="WP_090627780.1">
    <property type="nucleotide sequence ID" value="NZ_FOCP01000003.1"/>
</dbReference>
<name>A0A1H8BQC9_9PROT</name>